<dbReference type="Proteomes" id="UP000192638">
    <property type="component" value="Unassembled WGS sequence"/>
</dbReference>
<dbReference type="InterPro" id="IPR025745">
    <property type="entry name" value="Mrr-like_N_dom"/>
</dbReference>
<accession>A0A1V9QQC5</accession>
<dbReference type="AlphaFoldDB" id="A0A1V9QQC5"/>
<evidence type="ECO:0000313" key="5">
    <source>
        <dbReference type="Proteomes" id="UP000192638"/>
    </source>
</evidence>
<dbReference type="SUPFAM" id="SSF52980">
    <property type="entry name" value="Restriction endonuclease-like"/>
    <property type="match status" value="1"/>
</dbReference>
<dbReference type="GO" id="GO:0003677">
    <property type="term" value="F:DNA binding"/>
    <property type="evidence" value="ECO:0007669"/>
    <property type="project" value="InterPro"/>
</dbReference>
<name>A0A1V9QQC5_9LACO</name>
<dbReference type="Gene3D" id="3.40.1350.10">
    <property type="match status" value="1"/>
</dbReference>
<gene>
    <name evidence="4" type="ORF">B6U60_06735</name>
</gene>
<dbReference type="InterPro" id="IPR011335">
    <property type="entry name" value="Restrct_endonuc-II-like"/>
</dbReference>
<keyword evidence="1" id="KW-0378">Hydrolase</keyword>
<dbReference type="PANTHER" id="PTHR30015">
    <property type="entry name" value="MRR RESTRICTION SYSTEM PROTEIN"/>
    <property type="match status" value="1"/>
</dbReference>
<evidence type="ECO:0000259" key="2">
    <source>
        <dbReference type="Pfam" id="PF04471"/>
    </source>
</evidence>
<dbReference type="InterPro" id="IPR011856">
    <property type="entry name" value="tRNA_endonuc-like_dom_sf"/>
</dbReference>
<dbReference type="EMBL" id="NBEB01000061">
    <property type="protein sequence ID" value="OQQ83035.1"/>
    <property type="molecule type" value="Genomic_DNA"/>
</dbReference>
<dbReference type="InterPro" id="IPR007560">
    <property type="entry name" value="Restrct_endonuc_IV_Mrr"/>
</dbReference>
<dbReference type="PANTHER" id="PTHR30015:SF7">
    <property type="entry name" value="TYPE IV METHYL-DIRECTED RESTRICTION ENZYME ECOKMRR"/>
    <property type="match status" value="1"/>
</dbReference>
<keyword evidence="4" id="KW-0255">Endonuclease</keyword>
<dbReference type="InterPro" id="IPR052906">
    <property type="entry name" value="Type_IV_Methyl-Rstrct_Enzyme"/>
</dbReference>
<evidence type="ECO:0000259" key="3">
    <source>
        <dbReference type="Pfam" id="PF14338"/>
    </source>
</evidence>
<dbReference type="GO" id="GO:0009307">
    <property type="term" value="P:DNA restriction-modification system"/>
    <property type="evidence" value="ECO:0007669"/>
    <property type="project" value="InterPro"/>
</dbReference>
<dbReference type="GO" id="GO:0015666">
    <property type="term" value="F:restriction endodeoxyribonuclease activity"/>
    <property type="evidence" value="ECO:0007669"/>
    <property type="project" value="TreeGrafter"/>
</dbReference>
<dbReference type="Pfam" id="PF04471">
    <property type="entry name" value="Mrr_cat"/>
    <property type="match status" value="1"/>
</dbReference>
<evidence type="ECO:0000313" key="4">
    <source>
        <dbReference type="EMBL" id="OQQ83035.1"/>
    </source>
</evidence>
<feature type="domain" description="Restriction system protein Mrr-like N-terminal" evidence="3">
    <location>
        <begin position="13"/>
        <end position="99"/>
    </location>
</feature>
<organism evidence="4 5">
    <name type="scientific">Ligilactobacillus salivarius</name>
    <dbReference type="NCBI Taxonomy" id="1624"/>
    <lineage>
        <taxon>Bacteria</taxon>
        <taxon>Bacillati</taxon>
        <taxon>Bacillota</taxon>
        <taxon>Bacilli</taxon>
        <taxon>Lactobacillales</taxon>
        <taxon>Lactobacillaceae</taxon>
        <taxon>Ligilactobacillus</taxon>
    </lineage>
</organism>
<dbReference type="Pfam" id="PF14338">
    <property type="entry name" value="Mrr_N"/>
    <property type="match status" value="1"/>
</dbReference>
<sequence>MAVNRMIKIENLIMSEVLKSMQALGGQVTRKEVKREIRDHSEVISEEIVDEVIKSKKTGVPYHPFDYRFNFAVKHLITTGFITTEDNHNLELSEKGRMVKLEKFDPMRDVRAVLDKNKNTVDDNNSEESTETEEEPWKAELLAALAKMPPQKFEMFSRGLLIHMGVDLDDNIGVRYVGDGGLDGFGYITSDDFRTTRVALQAKRWDGKVSAPEIDKFRGAMDKYNAEYGIFITTSDFTRDALKTAKEGTRVITLINGDKICDLVAKYHYYVEPVTTYKLKSFFTDDE</sequence>
<proteinExistence type="predicted"/>
<feature type="domain" description="Restriction endonuclease type IV Mrr" evidence="2">
    <location>
        <begin position="145"/>
        <end position="263"/>
    </location>
</feature>
<comment type="caution">
    <text evidence="4">The sequence shown here is derived from an EMBL/GenBank/DDBJ whole genome shotgun (WGS) entry which is preliminary data.</text>
</comment>
<dbReference type="RefSeq" id="WP_081530748.1">
    <property type="nucleotide sequence ID" value="NZ_NBEB01000061.1"/>
</dbReference>
<protein>
    <submittedName>
        <fullName evidence="4">Restriction endonuclease</fullName>
    </submittedName>
</protein>
<reference evidence="4 5" key="1">
    <citation type="submission" date="2017-03" db="EMBL/GenBank/DDBJ databases">
        <title>Phylogenomics and comparative genomics of Lactobacillus salivarius, a mammalian gut commensal.</title>
        <authorList>
            <person name="Harris H.M."/>
        </authorList>
    </citation>
    <scope>NUCLEOTIDE SEQUENCE [LARGE SCALE GENOMIC DNA]</scope>
    <source>
        <strain evidence="4 5">LMG 14477</strain>
    </source>
</reference>
<evidence type="ECO:0000256" key="1">
    <source>
        <dbReference type="ARBA" id="ARBA00022801"/>
    </source>
</evidence>
<keyword evidence="4" id="KW-0540">Nuclease</keyword>